<dbReference type="EMBL" id="CAJVCH010571269">
    <property type="protein sequence ID" value="CAG7837062.1"/>
    <property type="molecule type" value="Genomic_DNA"/>
</dbReference>
<name>A0A8J2LID4_9HEXA</name>
<comment type="caution">
    <text evidence="3">The sequence shown here is derived from an EMBL/GenBank/DDBJ whole genome shotgun (WGS) entry which is preliminary data.</text>
</comment>
<dbReference type="Proteomes" id="UP000708208">
    <property type="component" value="Unassembled WGS sequence"/>
</dbReference>
<feature type="transmembrane region" description="Helical" evidence="2">
    <location>
        <begin position="196"/>
        <end position="216"/>
    </location>
</feature>
<evidence type="ECO:0000256" key="2">
    <source>
        <dbReference type="SAM" id="Phobius"/>
    </source>
</evidence>
<evidence type="ECO:0000256" key="1">
    <source>
        <dbReference type="SAM" id="MobiDB-lite"/>
    </source>
</evidence>
<keyword evidence="2" id="KW-0472">Membrane</keyword>
<protein>
    <submittedName>
        <fullName evidence="3">Uncharacterized protein</fullName>
    </submittedName>
</protein>
<feature type="compositionally biased region" description="Basic residues" evidence="1">
    <location>
        <begin position="62"/>
        <end position="71"/>
    </location>
</feature>
<feature type="compositionally biased region" description="Polar residues" evidence="1">
    <location>
        <begin position="1"/>
        <end position="29"/>
    </location>
</feature>
<dbReference type="AlphaFoldDB" id="A0A8J2LID4"/>
<organism evidence="3 4">
    <name type="scientific">Allacma fusca</name>
    <dbReference type="NCBI Taxonomy" id="39272"/>
    <lineage>
        <taxon>Eukaryota</taxon>
        <taxon>Metazoa</taxon>
        <taxon>Ecdysozoa</taxon>
        <taxon>Arthropoda</taxon>
        <taxon>Hexapoda</taxon>
        <taxon>Collembola</taxon>
        <taxon>Symphypleona</taxon>
        <taxon>Sminthuridae</taxon>
        <taxon>Allacma</taxon>
    </lineage>
</organism>
<accession>A0A8J2LID4</accession>
<keyword evidence="4" id="KW-1185">Reference proteome</keyword>
<feature type="transmembrane region" description="Helical" evidence="2">
    <location>
        <begin position="168"/>
        <end position="189"/>
    </location>
</feature>
<keyword evidence="2" id="KW-1133">Transmembrane helix</keyword>
<feature type="transmembrane region" description="Helical" evidence="2">
    <location>
        <begin position="130"/>
        <end position="148"/>
    </location>
</feature>
<feature type="non-terminal residue" evidence="3">
    <location>
        <position position="270"/>
    </location>
</feature>
<keyword evidence="2" id="KW-0812">Transmembrane</keyword>
<feature type="transmembrane region" description="Helical" evidence="2">
    <location>
        <begin position="236"/>
        <end position="254"/>
    </location>
</feature>
<evidence type="ECO:0000313" key="3">
    <source>
        <dbReference type="EMBL" id="CAG7837062.1"/>
    </source>
</evidence>
<feature type="region of interest" description="Disordered" evidence="1">
    <location>
        <begin position="1"/>
        <end position="79"/>
    </location>
</feature>
<reference evidence="3" key="1">
    <citation type="submission" date="2021-06" db="EMBL/GenBank/DDBJ databases">
        <authorList>
            <person name="Hodson N. C."/>
            <person name="Mongue J. A."/>
            <person name="Jaron S. K."/>
        </authorList>
    </citation>
    <scope>NUCLEOTIDE SEQUENCE</scope>
</reference>
<proteinExistence type="predicted"/>
<feature type="compositionally biased region" description="Basic and acidic residues" evidence="1">
    <location>
        <begin position="30"/>
        <end position="52"/>
    </location>
</feature>
<sequence length="270" mass="30232">NKGNTKKVSPSEGNTAGSALATKKTQPQSHKTESSPRDSMELIDETVERYLSDESDSGNARKLSKKQRHSTKSGGIHYGHNFFIKGQSFDEDADDEHHHHRHSKCSIQKRKKGFNPCFPETVIPRSLDSWCTCIGVWHVIFSIIRLSLSILWEPVLTPAFLESVEYDPILVTAVILIGLSGIILVFSVFLRNQALVIGHLVLISLAFILLLTWSILLLQMTPLSHTELLITIESCHIVYCVFMIYLAICSLGWLTQLRADEANKTSDCLS</sequence>
<gene>
    <name evidence="3" type="ORF">AFUS01_LOCUS46231</name>
</gene>
<evidence type="ECO:0000313" key="4">
    <source>
        <dbReference type="Proteomes" id="UP000708208"/>
    </source>
</evidence>